<organism evidence="1">
    <name type="scientific">hydrothermal vent metagenome</name>
    <dbReference type="NCBI Taxonomy" id="652676"/>
    <lineage>
        <taxon>unclassified sequences</taxon>
        <taxon>metagenomes</taxon>
        <taxon>ecological metagenomes</taxon>
    </lineage>
</organism>
<protein>
    <recommendedName>
        <fullName evidence="2">DUF4836 family protein</fullName>
    </recommendedName>
</protein>
<evidence type="ECO:0008006" key="2">
    <source>
        <dbReference type="Google" id="ProtNLM"/>
    </source>
</evidence>
<gene>
    <name evidence="1" type="ORF">MNB_SV-4-146</name>
</gene>
<dbReference type="PROSITE" id="PS51257">
    <property type="entry name" value="PROKAR_LIPOPROTEIN"/>
    <property type="match status" value="1"/>
</dbReference>
<reference evidence="1" key="1">
    <citation type="submission" date="2016-10" db="EMBL/GenBank/DDBJ databases">
        <authorList>
            <person name="de Groot N.N."/>
        </authorList>
    </citation>
    <scope>NUCLEOTIDE SEQUENCE</scope>
</reference>
<evidence type="ECO:0000313" key="1">
    <source>
        <dbReference type="EMBL" id="SFV91094.1"/>
    </source>
</evidence>
<proteinExistence type="predicted"/>
<dbReference type="AlphaFoldDB" id="A0A1W1EAX3"/>
<accession>A0A1W1EAX3</accession>
<name>A0A1W1EAX3_9ZZZZ</name>
<sequence length="593" mass="65626">MTRTISTCILSAATIFALSGCGNSDDKKETVQQIQPFTVSIEKRKQAFDSYMQHFSTYGFDVNRTKDSDTQSLYLLTVTDAPKATNTLLTLFNMGTLDEESKAELTKVITNTQIGVETDWKKYASNAPESVFVYYMGNGKEGAFGKQLAEGKKIGAYLTYDNDDHLKKARIKDLNETYTEGTVKIHTLLKGAHIDVLKAATNENAASAYNIFGGQFSLNSTDTNTTETFNIGYKNPECHVEKQNLYLGKSRCTFPTITIGGGQKDKEITAALHNTTFSSVVSEHDKKVRTDITFAIADTDLQMYEEKKNIVDFSMKTFKVDGYTDNVDSDLMKAFYALSKNPPKDQNETIAKTMDLVGQLYGSGLTFSYTGSVDTIESKGEGMVFSLKGYSAAGNGKFDDNISYKETSKIAKVLLNDDHNQTLLDLQNFTFGYGVNKLYNFIPDFTQFTAFVAQDATLTPADMEKRLTPMGETIVHHGFEVFLAPIGFDALKASGKGKQVDLGKLDFNIDAKLLPNSAPLNMNNPMAALMLMPYLQANGKLVLPKKDLEMLTKTLPPQAGMMLMMFAKYEGDNAIFVLKFENGHLLINGQPMM</sequence>
<dbReference type="EMBL" id="FPIB01000028">
    <property type="protein sequence ID" value="SFV91094.1"/>
    <property type="molecule type" value="Genomic_DNA"/>
</dbReference>